<dbReference type="PROSITE" id="PS50132">
    <property type="entry name" value="RGS"/>
    <property type="match status" value="1"/>
</dbReference>
<dbReference type="OrthoDB" id="196547at2759"/>
<feature type="region of interest" description="Disordered" evidence="2">
    <location>
        <begin position="374"/>
        <end position="414"/>
    </location>
</feature>
<sequence length="657" mass="72748">MPLDTHRVLFRSYPCTFTTDEAVANLGNLKFSHTLRSRKGLKESSVTTTTTTFSMTKDMAKALLTQFLDARLFVNASDSANRSLKDKGVWQVTPKGLCILEGFVDRSVVDGSHLNLLYAHVRPIKVIDIERANADDALVLTRSILTVILKTMMGFLPKGSPDSSSSSLSNQSLSGKSKQVDFKVEVDTKITADHSFTGSLFADWISDYTTVVDLAEAEAVGNELMLYGWMEQIADEVDRRLEDTTIFKSTKYALYHLTKTGKNLLTGSSELNDLKSNMIANATIMARDKLAARTDKNRISSSDMSSDSIEDGEATLQEMLANDKLAIIAEKQRVKKNLLDNPRSMVRSGSGGSSPSGNSDMTSIHFANEIQQASKRGNVPPPAPTRQKHSSIGDRGRTIDLSTGRRLSSSNIDTRSIASTNSITSLNEGDTHTMDGKDSNYTKLGQILEDPHLRQLFREHLKANFCEENICFWMDYHTMRRSIKGSISSRSLDQQKELLIEAYQIYSTYVAPGSSREVNIDHILRQEMDQFISSISTVVTSPFVNAPFQNADTSTVILTTSNPANSLRMLIRMLDKVDDHVYRLMAQDSVPKFIRTEKDKEALDLDTSKRDSGNGSESSSQPATPPATLSDTLADRKHKAEYSAMRSAVSPIIIRSE</sequence>
<dbReference type="SUPFAM" id="SSF48097">
    <property type="entry name" value="Regulator of G-protein signaling, RGS"/>
    <property type="match status" value="1"/>
</dbReference>
<reference evidence="5" key="1">
    <citation type="submission" date="2020-12" db="EMBL/GenBank/DDBJ databases">
        <title>Metabolic potential, ecology and presence of endohyphal bacteria is reflected in genomic diversity of Mucoromycotina.</title>
        <authorList>
            <person name="Muszewska A."/>
            <person name="Okrasinska A."/>
            <person name="Steczkiewicz K."/>
            <person name="Drgas O."/>
            <person name="Orlowska M."/>
            <person name="Perlinska-Lenart U."/>
            <person name="Aleksandrzak-Piekarczyk T."/>
            <person name="Szatraj K."/>
            <person name="Zielenkiewicz U."/>
            <person name="Pilsyk S."/>
            <person name="Malc E."/>
            <person name="Mieczkowski P."/>
            <person name="Kruszewska J.S."/>
            <person name="Biernat P."/>
            <person name="Pawlowska J."/>
        </authorList>
    </citation>
    <scope>NUCLEOTIDE SEQUENCE</scope>
    <source>
        <strain evidence="5">WA0000067209</strain>
    </source>
</reference>
<evidence type="ECO:0000256" key="2">
    <source>
        <dbReference type="SAM" id="MobiDB-lite"/>
    </source>
</evidence>
<dbReference type="Pfam" id="PF00610">
    <property type="entry name" value="DEP"/>
    <property type="match status" value="1"/>
</dbReference>
<keyword evidence="1" id="KW-0734">Signal transduction inhibitor</keyword>
<dbReference type="SMART" id="SM00315">
    <property type="entry name" value="RGS"/>
    <property type="match status" value="1"/>
</dbReference>
<evidence type="ECO:0000313" key="5">
    <source>
        <dbReference type="EMBL" id="KAG2179136.1"/>
    </source>
</evidence>
<keyword evidence="6" id="KW-1185">Reference proteome</keyword>
<dbReference type="InterPro" id="IPR058855">
    <property type="entry name" value="RGS1/SST2-like_Fungal-DR"/>
</dbReference>
<dbReference type="InterPro" id="IPR036305">
    <property type="entry name" value="RGS_sf"/>
</dbReference>
<protein>
    <recommendedName>
        <fullName evidence="7">RGS domain-containing protein</fullName>
    </recommendedName>
</protein>
<dbReference type="GO" id="GO:0009968">
    <property type="term" value="P:negative regulation of signal transduction"/>
    <property type="evidence" value="ECO:0007669"/>
    <property type="project" value="UniProtKB-KW"/>
</dbReference>
<dbReference type="Pfam" id="PF00615">
    <property type="entry name" value="RGS"/>
    <property type="match status" value="1"/>
</dbReference>
<feature type="domain" description="DEP" evidence="4">
    <location>
        <begin position="176"/>
        <end position="259"/>
    </location>
</feature>
<evidence type="ECO:0000256" key="1">
    <source>
        <dbReference type="ARBA" id="ARBA00022700"/>
    </source>
</evidence>
<dbReference type="InterPro" id="IPR036388">
    <property type="entry name" value="WH-like_DNA-bd_sf"/>
</dbReference>
<feature type="compositionally biased region" description="Polar residues" evidence="2">
    <location>
        <begin position="613"/>
        <end position="631"/>
    </location>
</feature>
<dbReference type="Pfam" id="PF25889">
    <property type="entry name" value="WHD_Fungal_DR"/>
    <property type="match status" value="1"/>
</dbReference>
<dbReference type="SMART" id="SM00049">
    <property type="entry name" value="DEP"/>
    <property type="match status" value="2"/>
</dbReference>
<dbReference type="AlphaFoldDB" id="A0A8H7UB70"/>
<gene>
    <name evidence="5" type="ORF">INT43_001986</name>
</gene>
<feature type="region of interest" description="Disordered" evidence="2">
    <location>
        <begin position="604"/>
        <end position="657"/>
    </location>
</feature>
<organism evidence="5 6">
    <name type="scientific">Mortierella isabellina</name>
    <name type="common">Filamentous fungus</name>
    <name type="synonym">Umbelopsis isabellina</name>
    <dbReference type="NCBI Taxonomy" id="91625"/>
    <lineage>
        <taxon>Eukaryota</taxon>
        <taxon>Fungi</taxon>
        <taxon>Fungi incertae sedis</taxon>
        <taxon>Mucoromycota</taxon>
        <taxon>Mucoromycotina</taxon>
        <taxon>Umbelopsidomycetes</taxon>
        <taxon>Umbelopsidales</taxon>
        <taxon>Umbelopsidaceae</taxon>
        <taxon>Umbelopsis</taxon>
    </lineage>
</organism>
<dbReference type="InterPro" id="IPR044926">
    <property type="entry name" value="RGS_subdomain_2"/>
</dbReference>
<dbReference type="PANTHER" id="PTHR10845:SF192">
    <property type="entry name" value="DOUBLE HIT, ISOFORM B"/>
    <property type="match status" value="1"/>
</dbReference>
<evidence type="ECO:0000259" key="3">
    <source>
        <dbReference type="PROSITE" id="PS50132"/>
    </source>
</evidence>
<feature type="domain" description="RGS" evidence="3">
    <location>
        <begin position="443"/>
        <end position="603"/>
    </location>
</feature>
<dbReference type="PRINTS" id="PR01301">
    <property type="entry name" value="RGSPROTEIN"/>
</dbReference>
<dbReference type="InterPro" id="IPR000591">
    <property type="entry name" value="DEP_dom"/>
</dbReference>
<dbReference type="Gene3D" id="1.10.167.10">
    <property type="entry name" value="Regulator of G-protein Signalling 4, domain 2"/>
    <property type="match status" value="1"/>
</dbReference>
<dbReference type="Proteomes" id="UP000654370">
    <property type="component" value="Unassembled WGS sequence"/>
</dbReference>
<evidence type="ECO:0000313" key="6">
    <source>
        <dbReference type="Proteomes" id="UP000654370"/>
    </source>
</evidence>
<dbReference type="Gene3D" id="1.10.10.10">
    <property type="entry name" value="Winged helix-like DNA-binding domain superfamily/Winged helix DNA-binding domain"/>
    <property type="match status" value="2"/>
</dbReference>
<dbReference type="GO" id="GO:0035556">
    <property type="term" value="P:intracellular signal transduction"/>
    <property type="evidence" value="ECO:0007669"/>
    <property type="project" value="InterPro"/>
</dbReference>
<dbReference type="PROSITE" id="PS50186">
    <property type="entry name" value="DEP"/>
    <property type="match status" value="1"/>
</dbReference>
<feature type="compositionally biased region" description="Polar residues" evidence="2">
    <location>
        <begin position="405"/>
        <end position="414"/>
    </location>
</feature>
<dbReference type="InterPro" id="IPR016137">
    <property type="entry name" value="RGS"/>
</dbReference>
<feature type="region of interest" description="Disordered" evidence="2">
    <location>
        <begin position="338"/>
        <end position="362"/>
    </location>
</feature>
<comment type="caution">
    <text evidence="5">The sequence shown here is derived from an EMBL/GenBank/DDBJ whole genome shotgun (WGS) entry which is preliminary data.</text>
</comment>
<dbReference type="InterPro" id="IPR036390">
    <property type="entry name" value="WH_DNA-bd_sf"/>
</dbReference>
<dbReference type="SUPFAM" id="SSF46785">
    <property type="entry name" value="Winged helix' DNA-binding domain"/>
    <property type="match status" value="1"/>
</dbReference>
<name>A0A8H7UB70_MORIS</name>
<evidence type="ECO:0008006" key="7">
    <source>
        <dbReference type="Google" id="ProtNLM"/>
    </source>
</evidence>
<dbReference type="PANTHER" id="PTHR10845">
    <property type="entry name" value="REGULATOR OF G PROTEIN SIGNALING"/>
    <property type="match status" value="1"/>
</dbReference>
<proteinExistence type="predicted"/>
<evidence type="ECO:0000259" key="4">
    <source>
        <dbReference type="PROSITE" id="PS50186"/>
    </source>
</evidence>
<dbReference type="EMBL" id="JAEPQZ010000007">
    <property type="protein sequence ID" value="KAG2179136.1"/>
    <property type="molecule type" value="Genomic_DNA"/>
</dbReference>
<accession>A0A8H7UB70</accession>